<organism evidence="2 3">
    <name type="scientific">Dioscorea zingiberensis</name>
    <dbReference type="NCBI Taxonomy" id="325984"/>
    <lineage>
        <taxon>Eukaryota</taxon>
        <taxon>Viridiplantae</taxon>
        <taxon>Streptophyta</taxon>
        <taxon>Embryophyta</taxon>
        <taxon>Tracheophyta</taxon>
        <taxon>Spermatophyta</taxon>
        <taxon>Magnoliopsida</taxon>
        <taxon>Liliopsida</taxon>
        <taxon>Dioscoreales</taxon>
        <taxon>Dioscoreaceae</taxon>
        <taxon>Dioscorea</taxon>
    </lineage>
</organism>
<keyword evidence="1" id="KW-0406">Ion transport</keyword>
<proteinExistence type="predicted"/>
<gene>
    <name evidence="2" type="ORF">J5N97_025687</name>
</gene>
<sequence>MVTILRTCADVIHLAHIWLQFRLAYVSRESLVVVGCGKLVWDARDVASHYLRSIKGFWFDLFVILPVPQVHHLRKKHTQLESMTLLRC</sequence>
<name>A0A9D5H5V8_9LILI</name>
<evidence type="ECO:0000256" key="1">
    <source>
        <dbReference type="ARBA" id="ARBA00023303"/>
    </source>
</evidence>
<comment type="caution">
    <text evidence="2">The sequence shown here is derived from an EMBL/GenBank/DDBJ whole genome shotgun (WGS) entry which is preliminary data.</text>
</comment>
<keyword evidence="1" id="KW-0407">Ion channel</keyword>
<dbReference type="PANTHER" id="PTHR45651:SF50">
    <property type="entry name" value="CYCLIC NUCLEOTIDE-GATED ION CHANNEL 2"/>
    <property type="match status" value="1"/>
</dbReference>
<dbReference type="GO" id="GO:0016020">
    <property type="term" value="C:membrane"/>
    <property type="evidence" value="ECO:0007669"/>
    <property type="project" value="UniProtKB-SubCell"/>
</dbReference>
<dbReference type="PANTHER" id="PTHR45651">
    <property type="entry name" value="CYCLIC NUCLEOTIDE-GATED ION CHANNEL 15-RELATED-RELATED"/>
    <property type="match status" value="1"/>
</dbReference>
<dbReference type="OrthoDB" id="421226at2759"/>
<accession>A0A9D5H5V8</accession>
<dbReference type="GO" id="GO:0034220">
    <property type="term" value="P:monoatomic ion transmembrane transport"/>
    <property type="evidence" value="ECO:0007669"/>
    <property type="project" value="UniProtKB-KW"/>
</dbReference>
<evidence type="ECO:0000313" key="2">
    <source>
        <dbReference type="EMBL" id="KAJ0964549.1"/>
    </source>
</evidence>
<reference evidence="2" key="2">
    <citation type="journal article" date="2022" name="Hortic Res">
        <title>The genome of Dioscorea zingiberensis sheds light on the biosynthesis, origin and evolution of the medicinally important diosgenin saponins.</title>
        <authorList>
            <person name="Li Y."/>
            <person name="Tan C."/>
            <person name="Li Z."/>
            <person name="Guo J."/>
            <person name="Li S."/>
            <person name="Chen X."/>
            <person name="Wang C."/>
            <person name="Dai X."/>
            <person name="Yang H."/>
            <person name="Song W."/>
            <person name="Hou L."/>
            <person name="Xu J."/>
            <person name="Tong Z."/>
            <person name="Xu A."/>
            <person name="Yuan X."/>
            <person name="Wang W."/>
            <person name="Yang Q."/>
            <person name="Chen L."/>
            <person name="Sun Z."/>
            <person name="Wang K."/>
            <person name="Pan B."/>
            <person name="Chen J."/>
            <person name="Bao Y."/>
            <person name="Liu F."/>
            <person name="Qi X."/>
            <person name="Gang D.R."/>
            <person name="Wen J."/>
            <person name="Li J."/>
        </authorList>
    </citation>
    <scope>NUCLEOTIDE SEQUENCE</scope>
    <source>
        <strain evidence="2">Dzin_1.0</strain>
    </source>
</reference>
<keyword evidence="3" id="KW-1185">Reference proteome</keyword>
<keyword evidence="1" id="KW-0813">Transport</keyword>
<protein>
    <submittedName>
        <fullName evidence="2">Uncharacterized protein</fullName>
    </submittedName>
</protein>
<dbReference type="SUPFAM" id="SSF81324">
    <property type="entry name" value="Voltage-gated potassium channels"/>
    <property type="match status" value="1"/>
</dbReference>
<evidence type="ECO:0000313" key="3">
    <source>
        <dbReference type="Proteomes" id="UP001085076"/>
    </source>
</evidence>
<dbReference type="Proteomes" id="UP001085076">
    <property type="component" value="Miscellaneous, Linkage group lg08"/>
</dbReference>
<dbReference type="EMBL" id="JAGGNH010000008">
    <property type="protein sequence ID" value="KAJ0964549.1"/>
    <property type="molecule type" value="Genomic_DNA"/>
</dbReference>
<dbReference type="AlphaFoldDB" id="A0A9D5H5V8"/>
<reference evidence="2" key="1">
    <citation type="submission" date="2021-03" db="EMBL/GenBank/DDBJ databases">
        <authorList>
            <person name="Li Z."/>
            <person name="Yang C."/>
        </authorList>
    </citation>
    <scope>NUCLEOTIDE SEQUENCE</scope>
    <source>
        <strain evidence="2">Dzin_1.0</strain>
        <tissue evidence="2">Leaf</tissue>
    </source>
</reference>